<dbReference type="InterPro" id="IPR023997">
    <property type="entry name" value="TonB-dep_OMP_SusC/RagA_CS"/>
</dbReference>
<comment type="similarity">
    <text evidence="7">Belongs to the TonB-dependent receptor family.</text>
</comment>
<name>A0AAW6FFX2_9BACT</name>
<evidence type="ECO:0000256" key="6">
    <source>
        <dbReference type="ARBA" id="ARBA00023237"/>
    </source>
</evidence>
<evidence type="ECO:0000256" key="1">
    <source>
        <dbReference type="ARBA" id="ARBA00004571"/>
    </source>
</evidence>
<evidence type="ECO:0000313" key="9">
    <source>
        <dbReference type="EMBL" id="MDB9222778.1"/>
    </source>
</evidence>
<dbReference type="NCBIfam" id="TIGR04056">
    <property type="entry name" value="OMP_RagA_SusC"/>
    <property type="match status" value="1"/>
</dbReference>
<dbReference type="AlphaFoldDB" id="A0AAW6FFX2"/>
<sequence>MCLFVLGGRASVLSQYRVNVKLGETTYKHLFEEIRKQTGCIVMYSDDMLDKNAKVKATFENVTLDNVLREILADKGLTFEKNAEFITIFKAAAAQQNSIVLSGKVTDKAGNPLPGVSVLVKGTSLGVATDVNGTYKLEIPKIDGMVLSFSFIGMKTKEVNYAGQKELDVVLEEELSEMDEVVVTGYQKIERRKLTSSITTVDMETLKTVNQPNIDKLLQGQVPGMTIMSTSGAPGAVPQIRIRGTSTISGNVQPLWVVDGVILDDPVDATVDDILTNRNLIASGIGGVNVDDIESISVLKDAAATAIYGTRAANGVIVITSKKGNVGKTRITYNGSVHVGMRPELKDAYMMNSKERIDVNMEMIQRGVLNTSSAKANEYGTCSDFERYFVDVHDRKLTWSQFEDKVKELETVNTDWFKYLFRNAITHRHSLSISGGNEKTTFYVSGSYMDEQHTAKEVGQQVYTGLVKVNTYLRENIRLGASLNASMRDNKSFFAVDSWENPYEWAIYTTRAQKAYDENGDYNYMYYNGVKYNFLENRDKGWRNSKNFGVTGNLDFEWRLFPDLIFTSLFSFNKQNTRDTDVATSDSYFVRQRKENVYQLDGYYPVYIWKDGGYRGDNDVNASSITFRNQLSYMPMIKDIHRIDIMIGAEIRTSKREELKNTVYGYTHERGHQMVPQWDLIKHVGTPYWNENLDRTAAVSYFGALGYTLMNRYTISVNARTDGSNRFGIKTNDLFQPLWSVGFNYQMKEENFLKDKEWLSYLTLRGSYGSQGNVASQAYSDLITRVATSDGINPEGYLTISAPKNPGLKWEKNYTSNIALEFGFLKRRIYGTLEYYYKKGVDLLGTKEVSQVTGFNTVSVNWAAMKNSGVEFSINTINIDTDQFRWTTNLNFGYNKNEVTDVYSKPTVGTLTNANRSSYESAAVIGKPINGLWSYRYAGLNEDGRATFYNDKDEKVLYGMNKVEGLKYSGTTQPLLQGGFTNSFYYKNFTLSALFIGSFGNVIRLRNLSEGYAFGFPDPTKNMSKEWANRWRKPGDEVHTDVPVLETDEWAPEVTGGSPYNAKMYDNSDLRTVKGDFVRLQNLSLSYDLFSDKMRAKGIQNIRFMIQGNNLHAWHNRKLKGQDPEATGSQMKYSDARTANVSFGNTYLPIPRSYSFSVSLQF</sequence>
<proteinExistence type="inferred from homology"/>
<dbReference type="Pfam" id="PF07715">
    <property type="entry name" value="Plug"/>
    <property type="match status" value="1"/>
</dbReference>
<protein>
    <submittedName>
        <fullName evidence="9">SusC/RagA family TonB-linked outer membrane protein</fullName>
    </submittedName>
</protein>
<keyword evidence="3 7" id="KW-1134">Transmembrane beta strand</keyword>
<dbReference type="SUPFAM" id="SSF49464">
    <property type="entry name" value="Carboxypeptidase regulatory domain-like"/>
    <property type="match status" value="1"/>
</dbReference>
<dbReference type="PROSITE" id="PS52016">
    <property type="entry name" value="TONB_DEPENDENT_REC_3"/>
    <property type="match status" value="1"/>
</dbReference>
<evidence type="ECO:0000256" key="7">
    <source>
        <dbReference type="PROSITE-ProRule" id="PRU01360"/>
    </source>
</evidence>
<feature type="domain" description="TonB-dependent receptor plug" evidence="8">
    <location>
        <begin position="192"/>
        <end position="316"/>
    </location>
</feature>
<comment type="caution">
    <text evidence="9">The sequence shown here is derived from an EMBL/GenBank/DDBJ whole genome shotgun (WGS) entry which is preliminary data.</text>
</comment>
<keyword evidence="5 7" id="KW-0472">Membrane</keyword>
<keyword evidence="2 7" id="KW-0813">Transport</keyword>
<dbReference type="Pfam" id="PF13715">
    <property type="entry name" value="CarbopepD_reg_2"/>
    <property type="match status" value="1"/>
</dbReference>
<dbReference type="InterPro" id="IPR023996">
    <property type="entry name" value="TonB-dep_OMP_SusC/RagA"/>
</dbReference>
<dbReference type="InterPro" id="IPR037066">
    <property type="entry name" value="Plug_dom_sf"/>
</dbReference>
<evidence type="ECO:0000256" key="3">
    <source>
        <dbReference type="ARBA" id="ARBA00022452"/>
    </source>
</evidence>
<comment type="subcellular location">
    <subcellularLocation>
        <location evidence="1 7">Cell outer membrane</location>
        <topology evidence="1 7">Multi-pass membrane protein</topology>
    </subcellularLocation>
</comment>
<dbReference type="SUPFAM" id="SSF56935">
    <property type="entry name" value="Porins"/>
    <property type="match status" value="1"/>
</dbReference>
<organism evidence="9 10">
    <name type="scientific">Odoribacter splanchnicus</name>
    <dbReference type="NCBI Taxonomy" id="28118"/>
    <lineage>
        <taxon>Bacteria</taxon>
        <taxon>Pseudomonadati</taxon>
        <taxon>Bacteroidota</taxon>
        <taxon>Bacteroidia</taxon>
        <taxon>Bacteroidales</taxon>
        <taxon>Odoribacteraceae</taxon>
        <taxon>Odoribacter</taxon>
    </lineage>
</organism>
<dbReference type="Proteomes" id="UP001212263">
    <property type="component" value="Unassembled WGS sequence"/>
</dbReference>
<dbReference type="InterPro" id="IPR039426">
    <property type="entry name" value="TonB-dep_rcpt-like"/>
</dbReference>
<evidence type="ECO:0000256" key="4">
    <source>
        <dbReference type="ARBA" id="ARBA00022692"/>
    </source>
</evidence>
<dbReference type="RefSeq" id="WP_181574420.1">
    <property type="nucleotide sequence ID" value="NZ_CABJFF010000013.1"/>
</dbReference>
<dbReference type="InterPro" id="IPR008969">
    <property type="entry name" value="CarboxyPept-like_regulatory"/>
</dbReference>
<keyword evidence="6 7" id="KW-0998">Cell outer membrane</keyword>
<dbReference type="InterPro" id="IPR012910">
    <property type="entry name" value="Plug_dom"/>
</dbReference>
<dbReference type="Gene3D" id="2.60.40.1120">
    <property type="entry name" value="Carboxypeptidase-like, regulatory domain"/>
    <property type="match status" value="1"/>
</dbReference>
<dbReference type="EMBL" id="JAQMRD010000007">
    <property type="protein sequence ID" value="MDB9222778.1"/>
    <property type="molecule type" value="Genomic_DNA"/>
</dbReference>
<evidence type="ECO:0000259" key="8">
    <source>
        <dbReference type="Pfam" id="PF07715"/>
    </source>
</evidence>
<dbReference type="GO" id="GO:0009279">
    <property type="term" value="C:cell outer membrane"/>
    <property type="evidence" value="ECO:0007669"/>
    <property type="project" value="UniProtKB-SubCell"/>
</dbReference>
<reference evidence="9" key="1">
    <citation type="submission" date="2023-01" db="EMBL/GenBank/DDBJ databases">
        <title>Human gut microbiome strain richness.</title>
        <authorList>
            <person name="Chen-Liaw A."/>
        </authorList>
    </citation>
    <scope>NUCLEOTIDE SEQUENCE</scope>
    <source>
        <strain evidence="9">RTP21484st1_B7_RTP21484_190118</strain>
    </source>
</reference>
<dbReference type="Gene3D" id="2.170.130.10">
    <property type="entry name" value="TonB-dependent receptor, plug domain"/>
    <property type="match status" value="1"/>
</dbReference>
<keyword evidence="4 7" id="KW-0812">Transmembrane</keyword>
<evidence type="ECO:0000313" key="10">
    <source>
        <dbReference type="Proteomes" id="UP001212263"/>
    </source>
</evidence>
<gene>
    <name evidence="9" type="ORF">PN645_07115</name>
</gene>
<dbReference type="Gene3D" id="2.40.170.20">
    <property type="entry name" value="TonB-dependent receptor, beta-barrel domain"/>
    <property type="match status" value="1"/>
</dbReference>
<evidence type="ECO:0000256" key="5">
    <source>
        <dbReference type="ARBA" id="ARBA00023136"/>
    </source>
</evidence>
<dbReference type="InterPro" id="IPR036942">
    <property type="entry name" value="Beta-barrel_TonB_sf"/>
</dbReference>
<evidence type="ECO:0000256" key="2">
    <source>
        <dbReference type="ARBA" id="ARBA00022448"/>
    </source>
</evidence>
<dbReference type="NCBIfam" id="TIGR04057">
    <property type="entry name" value="SusC_RagA_signa"/>
    <property type="match status" value="1"/>
</dbReference>
<accession>A0AAW6FFX2</accession>